<dbReference type="GO" id="GO:0004984">
    <property type="term" value="F:olfactory receptor activity"/>
    <property type="evidence" value="ECO:0007669"/>
    <property type="project" value="InterPro"/>
</dbReference>
<dbReference type="GO" id="GO:0005886">
    <property type="term" value="C:plasma membrane"/>
    <property type="evidence" value="ECO:0007669"/>
    <property type="project" value="UniProtKB-SubCell"/>
</dbReference>
<evidence type="ECO:0000256" key="1">
    <source>
        <dbReference type="ARBA" id="ARBA00004651"/>
    </source>
</evidence>
<dbReference type="Gene3D" id="1.20.1070.10">
    <property type="entry name" value="Rhodopsin 7-helix transmembrane proteins"/>
    <property type="match status" value="1"/>
</dbReference>
<dbReference type="Pfam" id="PF00001">
    <property type="entry name" value="7tm_1"/>
    <property type="match status" value="1"/>
</dbReference>
<evidence type="ECO:0000256" key="5">
    <source>
        <dbReference type="ARBA" id="ARBA00022989"/>
    </source>
</evidence>
<dbReference type="PROSITE" id="PS50262">
    <property type="entry name" value="G_PROTEIN_RECEP_F1_2"/>
    <property type="match status" value="1"/>
</dbReference>
<dbReference type="PRINTS" id="PR00245">
    <property type="entry name" value="OLFACTORYR"/>
</dbReference>
<dbReference type="InterPro" id="IPR000276">
    <property type="entry name" value="GPCR_Rhodpsn"/>
</dbReference>
<keyword evidence="6 10" id="KW-0297">G-protein coupled receptor</keyword>
<evidence type="ECO:0000256" key="2">
    <source>
        <dbReference type="ARBA" id="ARBA00022475"/>
    </source>
</evidence>
<evidence type="ECO:0000256" key="3">
    <source>
        <dbReference type="ARBA" id="ARBA00022692"/>
    </source>
</evidence>
<feature type="transmembrane region" description="Helical" evidence="11">
    <location>
        <begin position="98"/>
        <end position="116"/>
    </location>
</feature>
<feature type="non-terminal residue" evidence="13">
    <location>
        <position position="1"/>
    </location>
</feature>
<keyword evidence="8 10" id="KW-0675">Receptor</keyword>
<comment type="subcellular location">
    <subcellularLocation>
        <location evidence="1 11">Cell membrane</location>
        <topology evidence="1 11">Multi-pass membrane protein</topology>
    </subcellularLocation>
</comment>
<dbReference type="CDD" id="cd13954">
    <property type="entry name" value="7tmA_OR"/>
    <property type="match status" value="1"/>
</dbReference>
<keyword evidence="3 10" id="KW-0812">Transmembrane</keyword>
<comment type="similarity">
    <text evidence="10">Belongs to the G-protein coupled receptor 1 family.</text>
</comment>
<evidence type="ECO:0000256" key="11">
    <source>
        <dbReference type="RuleBase" id="RU363047"/>
    </source>
</evidence>
<evidence type="ECO:0000313" key="14">
    <source>
        <dbReference type="Proteomes" id="UP000824782"/>
    </source>
</evidence>
<dbReference type="GO" id="GO:0004930">
    <property type="term" value="F:G protein-coupled receptor activity"/>
    <property type="evidence" value="ECO:0007669"/>
    <property type="project" value="UniProtKB-KW"/>
</dbReference>
<evidence type="ECO:0000256" key="9">
    <source>
        <dbReference type="ARBA" id="ARBA00023224"/>
    </source>
</evidence>
<organism evidence="13 14">
    <name type="scientific">Engystomops pustulosus</name>
    <name type="common">Tungara frog</name>
    <name type="synonym">Physalaemus pustulosus</name>
    <dbReference type="NCBI Taxonomy" id="76066"/>
    <lineage>
        <taxon>Eukaryota</taxon>
        <taxon>Metazoa</taxon>
        <taxon>Chordata</taxon>
        <taxon>Craniata</taxon>
        <taxon>Vertebrata</taxon>
        <taxon>Euteleostomi</taxon>
        <taxon>Amphibia</taxon>
        <taxon>Batrachia</taxon>
        <taxon>Anura</taxon>
        <taxon>Neobatrachia</taxon>
        <taxon>Hyloidea</taxon>
        <taxon>Leptodactylidae</taxon>
        <taxon>Leiuperinae</taxon>
        <taxon>Engystomops</taxon>
    </lineage>
</organism>
<comment type="caution">
    <text evidence="13">The sequence shown here is derived from an EMBL/GenBank/DDBJ whole genome shotgun (WGS) entry which is preliminary data.</text>
</comment>
<dbReference type="PRINTS" id="PR00237">
    <property type="entry name" value="GPCRRHODOPSN"/>
</dbReference>
<accession>A0AAV7AJ71</accession>
<dbReference type="InterPro" id="IPR017452">
    <property type="entry name" value="GPCR_Rhodpsn_7TM"/>
</dbReference>
<dbReference type="EMBL" id="WNYA01000007">
    <property type="protein sequence ID" value="KAG8560042.1"/>
    <property type="molecule type" value="Genomic_DNA"/>
</dbReference>
<dbReference type="InterPro" id="IPR000725">
    <property type="entry name" value="Olfact_rcpt"/>
</dbReference>
<keyword evidence="5 11" id="KW-1133">Transmembrane helix</keyword>
<dbReference type="AlphaFoldDB" id="A0AAV7AJ71"/>
<gene>
    <name evidence="13" type="ORF">GDO81_014753</name>
</gene>
<protein>
    <recommendedName>
        <fullName evidence="11">Olfactory receptor</fullName>
    </recommendedName>
</protein>
<dbReference type="FunFam" id="1.20.1070.10:FF:000015">
    <property type="entry name" value="Olfactory receptor"/>
    <property type="match status" value="1"/>
</dbReference>
<keyword evidence="2 11" id="KW-1003">Cell membrane</keyword>
<evidence type="ECO:0000256" key="10">
    <source>
        <dbReference type="RuleBase" id="RU000688"/>
    </source>
</evidence>
<dbReference type="InterPro" id="IPR050516">
    <property type="entry name" value="Olfactory_GPCR"/>
</dbReference>
<evidence type="ECO:0000256" key="4">
    <source>
        <dbReference type="ARBA" id="ARBA00022725"/>
    </source>
</evidence>
<dbReference type="PROSITE" id="PS00237">
    <property type="entry name" value="G_PROTEIN_RECEP_F1_1"/>
    <property type="match status" value="1"/>
</dbReference>
<evidence type="ECO:0000259" key="12">
    <source>
        <dbReference type="PROSITE" id="PS50262"/>
    </source>
</evidence>
<feature type="non-terminal residue" evidence="13">
    <location>
        <position position="278"/>
    </location>
</feature>
<feature type="transmembrane region" description="Helical" evidence="11">
    <location>
        <begin position="136"/>
        <end position="160"/>
    </location>
</feature>
<dbReference type="PANTHER" id="PTHR26452">
    <property type="entry name" value="OLFACTORY RECEPTOR"/>
    <property type="match status" value="1"/>
</dbReference>
<sequence>TQTSPRRFILLGLSNVLHLQIICFMMFLVMYLMTLLGNVLVIIVVRINSKLQTPMYFFLTNLSVLDICFSSTIVPRLLINTLSRDRSISLLGCALQMYFHLSSGVTECVILAVMAYDRYVAICLPLWYMTIMSRTVCAYVAIGSWGSCLINAVIHVGLAFRLPFCRSHHVNHFFCELPPFFRMSCKDPWLNELLNLIAAFILAVAAFSLILISYIQIISTILKISSSKGRQKTFSTLVSIYYGTIMSLYLRPHSASSPEVDKAVSLIYTAVTPKKKKK</sequence>
<proteinExistence type="inferred from homology"/>
<evidence type="ECO:0000313" key="13">
    <source>
        <dbReference type="EMBL" id="KAG8560042.1"/>
    </source>
</evidence>
<evidence type="ECO:0000256" key="7">
    <source>
        <dbReference type="ARBA" id="ARBA00023136"/>
    </source>
</evidence>
<evidence type="ECO:0000256" key="8">
    <source>
        <dbReference type="ARBA" id="ARBA00023170"/>
    </source>
</evidence>
<feature type="transmembrane region" description="Helical" evidence="11">
    <location>
        <begin position="196"/>
        <end position="222"/>
    </location>
</feature>
<name>A0AAV7AJ71_ENGPU</name>
<dbReference type="Proteomes" id="UP000824782">
    <property type="component" value="Unassembled WGS sequence"/>
</dbReference>
<evidence type="ECO:0000256" key="6">
    <source>
        <dbReference type="ARBA" id="ARBA00023040"/>
    </source>
</evidence>
<keyword evidence="11" id="KW-0716">Sensory transduction</keyword>
<feature type="transmembrane region" description="Helical" evidence="11">
    <location>
        <begin position="17"/>
        <end position="44"/>
    </location>
</feature>
<feature type="transmembrane region" description="Helical" evidence="11">
    <location>
        <begin position="56"/>
        <end position="78"/>
    </location>
</feature>
<keyword evidence="14" id="KW-1185">Reference proteome</keyword>
<keyword evidence="9 10" id="KW-0807">Transducer</keyword>
<dbReference type="SUPFAM" id="SSF81321">
    <property type="entry name" value="Family A G protein-coupled receptor-like"/>
    <property type="match status" value="1"/>
</dbReference>
<keyword evidence="4 11" id="KW-0552">Olfaction</keyword>
<reference evidence="13" key="1">
    <citation type="thesis" date="2020" institute="ProQuest LLC" country="789 East Eisenhower Parkway, Ann Arbor, MI, USA">
        <title>Comparative Genomics and Chromosome Evolution.</title>
        <authorList>
            <person name="Mudd A.B."/>
        </authorList>
    </citation>
    <scope>NUCLEOTIDE SEQUENCE</scope>
    <source>
        <strain evidence="13">237g6f4</strain>
        <tissue evidence="13">Blood</tissue>
    </source>
</reference>
<keyword evidence="7 11" id="KW-0472">Membrane</keyword>
<feature type="domain" description="G-protein coupled receptors family 1 profile" evidence="12">
    <location>
        <begin position="37"/>
        <end position="278"/>
    </location>
</feature>